<gene>
    <name evidence="1" type="ORF">DEBURN_LOCUS8810</name>
</gene>
<dbReference type="AlphaFoldDB" id="A0A9N9G998"/>
<organism evidence="1 2">
    <name type="scientific">Diversispora eburnea</name>
    <dbReference type="NCBI Taxonomy" id="1213867"/>
    <lineage>
        <taxon>Eukaryota</taxon>
        <taxon>Fungi</taxon>
        <taxon>Fungi incertae sedis</taxon>
        <taxon>Mucoromycota</taxon>
        <taxon>Glomeromycotina</taxon>
        <taxon>Glomeromycetes</taxon>
        <taxon>Diversisporales</taxon>
        <taxon>Diversisporaceae</taxon>
        <taxon>Diversispora</taxon>
    </lineage>
</organism>
<keyword evidence="2" id="KW-1185">Reference proteome</keyword>
<dbReference type="EMBL" id="CAJVPK010001415">
    <property type="protein sequence ID" value="CAG8586004.1"/>
    <property type="molecule type" value="Genomic_DNA"/>
</dbReference>
<comment type="caution">
    <text evidence="1">The sequence shown here is derived from an EMBL/GenBank/DDBJ whole genome shotgun (WGS) entry which is preliminary data.</text>
</comment>
<name>A0A9N9G998_9GLOM</name>
<proteinExistence type="predicted"/>
<dbReference type="Proteomes" id="UP000789706">
    <property type="component" value="Unassembled WGS sequence"/>
</dbReference>
<dbReference type="OrthoDB" id="2481321at2759"/>
<protein>
    <submittedName>
        <fullName evidence="1">7942_t:CDS:1</fullName>
    </submittedName>
</protein>
<accession>A0A9N9G998</accession>
<sequence length="89" mass="10292">MAENVPKPLETIIFIMDYDNPWIFSANSLRKFFEGWRCKGGEGNKMPRRLRIKRSSTSDGLLLPSLNLVAISSEHFKVIEEYGIQFDIK</sequence>
<evidence type="ECO:0000313" key="2">
    <source>
        <dbReference type="Proteomes" id="UP000789706"/>
    </source>
</evidence>
<reference evidence="1" key="1">
    <citation type="submission" date="2021-06" db="EMBL/GenBank/DDBJ databases">
        <authorList>
            <person name="Kallberg Y."/>
            <person name="Tangrot J."/>
            <person name="Rosling A."/>
        </authorList>
    </citation>
    <scope>NUCLEOTIDE SEQUENCE</scope>
    <source>
        <strain evidence="1">AZ414A</strain>
    </source>
</reference>
<evidence type="ECO:0000313" key="1">
    <source>
        <dbReference type="EMBL" id="CAG8586004.1"/>
    </source>
</evidence>